<gene>
    <name evidence="9" type="primary">LOC107222410</name>
</gene>
<keyword evidence="3" id="KW-0677">Repeat</keyword>
<evidence type="ECO:0000256" key="3">
    <source>
        <dbReference type="ARBA" id="ARBA00022737"/>
    </source>
</evidence>
<dbReference type="GeneID" id="107222410"/>
<comment type="subcellular location">
    <subcellularLocation>
        <location evidence="1">Cytoplasm</location>
    </subcellularLocation>
</comment>
<dbReference type="InterPro" id="IPR051476">
    <property type="entry name" value="Bac_ResReg_Asp_Phosphatase"/>
</dbReference>
<dbReference type="PANTHER" id="PTHR46630:SF1">
    <property type="entry name" value="TETRATRICOPEPTIDE REPEAT PROTEIN 29"/>
    <property type="match status" value="1"/>
</dbReference>
<organism evidence="8 9">
    <name type="scientific">Neodiprion lecontei</name>
    <name type="common">Redheaded pine sawfly</name>
    <dbReference type="NCBI Taxonomy" id="441921"/>
    <lineage>
        <taxon>Eukaryota</taxon>
        <taxon>Metazoa</taxon>
        <taxon>Ecdysozoa</taxon>
        <taxon>Arthropoda</taxon>
        <taxon>Hexapoda</taxon>
        <taxon>Insecta</taxon>
        <taxon>Pterygota</taxon>
        <taxon>Neoptera</taxon>
        <taxon>Endopterygota</taxon>
        <taxon>Hymenoptera</taxon>
        <taxon>Tenthredinoidea</taxon>
        <taxon>Diprionidae</taxon>
        <taxon>Diprioninae</taxon>
        <taxon>Neodiprion</taxon>
    </lineage>
</organism>
<evidence type="ECO:0000256" key="1">
    <source>
        <dbReference type="ARBA" id="ARBA00004496"/>
    </source>
</evidence>
<evidence type="ECO:0000256" key="4">
    <source>
        <dbReference type="ARBA" id="ARBA00022803"/>
    </source>
</evidence>
<dbReference type="Proteomes" id="UP000829291">
    <property type="component" value="Chromosome 6"/>
</dbReference>
<dbReference type="InterPro" id="IPR011990">
    <property type="entry name" value="TPR-like_helical_dom_sf"/>
</dbReference>
<sequence>MSQAYRPYWDFCKAFKNQVPQAAENYGETSETPENQVDTPPPPPPPPPRVKTIAKAFRKELPKVKAAWKSFLPDLSTEDVRRYHFAHHEIVCLELEEAGYENAAQYLRMLFDLDEEMRVKAGPGTIIWTNPRIKDDGASIDRLKIGLAEANKAMLNEQPIAQAAALLDTALHFQGTSWEWWWVAEKLFRSAMAASEAVENDDHQTLTTIKYLYGRFLFKEMKETKVSLKFLDEARQASEDKSWNASKILGIKQDSVFRECCTLLYRAMLEMAIRAQRNHETDIAIAACQKALKHATDSDHEEYITDVLCVLGRSYLASDQPQLALQNFIKYLNLSRQIFDHNGICDAHMELAFTYKELGDPMNTMEHLERLRETASKFELPYKLAQAHYYIGEHLLTHGVLPAATSHLEFAFTLYNGLGQTLEANHARCIAAVSKGEYQEFHQPLQRSENQIYWSASDYENSSHSEVVKVESLQSAVSVLSVDSVPHEASDEND</sequence>
<evidence type="ECO:0000256" key="5">
    <source>
        <dbReference type="ARBA" id="ARBA00040665"/>
    </source>
</evidence>
<keyword evidence="8" id="KW-1185">Reference proteome</keyword>
<evidence type="ECO:0000313" key="9">
    <source>
        <dbReference type="RefSeq" id="XP_046599346.1"/>
    </source>
</evidence>
<comment type="function">
    <text evidence="6">Axonemal protein which is implicated in axonemal and/or peri-axonemal structure assembly and regulates flagellum assembly and beating and therefore sperm motility.</text>
</comment>
<keyword evidence="2" id="KW-0963">Cytoplasm</keyword>
<dbReference type="Gene3D" id="1.25.40.10">
    <property type="entry name" value="Tetratricopeptide repeat domain"/>
    <property type="match status" value="1"/>
</dbReference>
<feature type="region of interest" description="Disordered" evidence="7">
    <location>
        <begin position="22"/>
        <end position="48"/>
    </location>
</feature>
<keyword evidence="4" id="KW-0802">TPR repeat</keyword>
<evidence type="ECO:0000256" key="2">
    <source>
        <dbReference type="ARBA" id="ARBA00022490"/>
    </source>
</evidence>
<dbReference type="PANTHER" id="PTHR46630">
    <property type="entry name" value="TETRATRICOPEPTIDE REPEAT PROTEIN 29"/>
    <property type="match status" value="1"/>
</dbReference>
<protein>
    <recommendedName>
        <fullName evidence="5">Tetratricopeptide repeat protein 29</fullName>
    </recommendedName>
</protein>
<name>A0ABM3GGH8_NEOLC</name>
<dbReference type="RefSeq" id="XP_046599346.1">
    <property type="nucleotide sequence ID" value="XM_046743390.1"/>
</dbReference>
<evidence type="ECO:0000256" key="7">
    <source>
        <dbReference type="SAM" id="MobiDB-lite"/>
    </source>
</evidence>
<accession>A0ABM3GGH8</accession>
<evidence type="ECO:0000313" key="8">
    <source>
        <dbReference type="Proteomes" id="UP000829291"/>
    </source>
</evidence>
<proteinExistence type="predicted"/>
<feature type="compositionally biased region" description="Pro residues" evidence="7">
    <location>
        <begin position="39"/>
        <end position="48"/>
    </location>
</feature>
<feature type="compositionally biased region" description="Polar residues" evidence="7">
    <location>
        <begin position="27"/>
        <end position="38"/>
    </location>
</feature>
<evidence type="ECO:0000256" key="6">
    <source>
        <dbReference type="ARBA" id="ARBA00044739"/>
    </source>
</evidence>
<reference evidence="9" key="1">
    <citation type="submission" date="2025-08" db="UniProtKB">
        <authorList>
            <consortium name="RefSeq"/>
        </authorList>
    </citation>
    <scope>IDENTIFICATION</scope>
    <source>
        <tissue evidence="9">Thorax and Abdomen</tissue>
    </source>
</reference>
<dbReference type="SUPFAM" id="SSF48452">
    <property type="entry name" value="TPR-like"/>
    <property type="match status" value="1"/>
</dbReference>